<dbReference type="RefSeq" id="WP_187760522.1">
    <property type="nucleotide sequence ID" value="NZ_CP061038.1"/>
</dbReference>
<reference evidence="2 3" key="1">
    <citation type="submission" date="2020-09" db="EMBL/GenBank/DDBJ databases">
        <title>Sphingomonas sp., a new species isolated from pork steak.</title>
        <authorList>
            <person name="Heidler von Heilborn D."/>
        </authorList>
    </citation>
    <scope>NUCLEOTIDE SEQUENCE [LARGE SCALE GENOMIC DNA]</scope>
    <source>
        <strain evidence="3">S8-3T</strain>
    </source>
</reference>
<protein>
    <submittedName>
        <fullName evidence="2">Bacteriocin</fullName>
    </submittedName>
</protein>
<gene>
    <name evidence="2" type="ORF">H3Z74_15645</name>
</gene>
<keyword evidence="3" id="KW-1185">Reference proteome</keyword>
<dbReference type="NCBIfam" id="TIGR01847">
    <property type="entry name" value="bacteriocin_sig"/>
    <property type="match status" value="1"/>
</dbReference>
<name>A0A7H0LEU0_9SPHN</name>
<feature type="transmembrane region" description="Helical" evidence="1">
    <location>
        <begin position="12"/>
        <end position="31"/>
    </location>
</feature>
<keyword evidence="1" id="KW-1133">Transmembrane helix</keyword>
<dbReference type="InterPro" id="IPR010133">
    <property type="entry name" value="Bacteriocin_signal_seq"/>
</dbReference>
<dbReference type="Proteomes" id="UP000516148">
    <property type="component" value="Chromosome"/>
</dbReference>
<evidence type="ECO:0000313" key="3">
    <source>
        <dbReference type="Proteomes" id="UP000516148"/>
    </source>
</evidence>
<accession>A0A7H0LEU0</accession>
<dbReference type="EMBL" id="CP061038">
    <property type="protein sequence ID" value="QNQ08193.1"/>
    <property type="molecule type" value="Genomic_DNA"/>
</dbReference>
<proteinExistence type="predicted"/>
<keyword evidence="1" id="KW-0472">Membrane</keyword>
<dbReference type="KEGG" id="spap:H3Z74_15645"/>
<evidence type="ECO:0000256" key="1">
    <source>
        <dbReference type="SAM" id="Phobius"/>
    </source>
</evidence>
<organism evidence="2 3">
    <name type="scientific">Sphingomonas alpina</name>
    <dbReference type="NCBI Taxonomy" id="653931"/>
    <lineage>
        <taxon>Bacteria</taxon>
        <taxon>Pseudomonadati</taxon>
        <taxon>Pseudomonadota</taxon>
        <taxon>Alphaproteobacteria</taxon>
        <taxon>Sphingomonadales</taxon>
        <taxon>Sphingomonadaceae</taxon>
        <taxon>Sphingomonas</taxon>
    </lineage>
</organism>
<sequence length="43" mass="4665">MRTLDEKELNEVSGGLGGLVGGVLTLLFGSPKKRCDPKPRRHC</sequence>
<dbReference type="AlphaFoldDB" id="A0A7H0LEU0"/>
<keyword evidence="1" id="KW-0812">Transmembrane</keyword>
<evidence type="ECO:0000313" key="2">
    <source>
        <dbReference type="EMBL" id="QNQ08193.1"/>
    </source>
</evidence>